<sequence>MNMSKNSDKNLIDNLESLGLNQKESLVYIDLLGKSVPVGSSKIVKSTGLHGQFVYDALYSLEEKGLVKHSVFKSRKKFEATALHRINDLIEEKRLVAEKTVEMLKVISKKPLGQEFEVYQGEAAYIQHQFEMLEKMSEGGEILIISTDWGELFTDKKYAFFSKYEKLRQEKNISIRFILNEGLREISQKAKKARYGTAYRFLPEHQSYSGMCVFEDLVDFYLIGSPIIVFAFKDEKISQGYRNFFEVLWGLAKE</sequence>
<dbReference type="InterPro" id="IPR002831">
    <property type="entry name" value="Tscrpt_reg_TrmB_N"/>
</dbReference>
<dbReference type="InterPro" id="IPR036388">
    <property type="entry name" value="WH-like_DNA-bd_sf"/>
</dbReference>
<feature type="domain" description="Transcription regulator TrmB N-terminal" evidence="1">
    <location>
        <begin position="15"/>
        <end position="80"/>
    </location>
</feature>
<comment type="caution">
    <text evidence="2">The sequence shown here is derived from an EMBL/GenBank/DDBJ whole genome shotgun (WGS) entry which is preliminary data.</text>
</comment>
<evidence type="ECO:0000313" key="2">
    <source>
        <dbReference type="EMBL" id="EFK97126.1"/>
    </source>
</evidence>
<dbReference type="AlphaFoldDB" id="D9PH51"/>
<gene>
    <name evidence="2" type="ORF">LDC_0850</name>
</gene>
<dbReference type="Pfam" id="PF01978">
    <property type="entry name" value="TrmB"/>
    <property type="match status" value="1"/>
</dbReference>
<dbReference type="InterPro" id="IPR036390">
    <property type="entry name" value="WH_DNA-bd_sf"/>
</dbReference>
<dbReference type="PANTHER" id="PTHR34293">
    <property type="entry name" value="HTH-TYPE TRANSCRIPTIONAL REGULATOR TRMBL2"/>
    <property type="match status" value="1"/>
</dbReference>
<proteinExistence type="predicted"/>
<dbReference type="SUPFAM" id="SSF46785">
    <property type="entry name" value="Winged helix' DNA-binding domain"/>
    <property type="match status" value="1"/>
</dbReference>
<protein>
    <submittedName>
        <fullName evidence="2">Transcriptional regulator TrmB</fullName>
    </submittedName>
</protein>
<organism evidence="2">
    <name type="scientific">sediment metagenome</name>
    <dbReference type="NCBI Taxonomy" id="749907"/>
    <lineage>
        <taxon>unclassified sequences</taxon>
        <taxon>metagenomes</taxon>
        <taxon>ecological metagenomes</taxon>
    </lineage>
</organism>
<evidence type="ECO:0000259" key="1">
    <source>
        <dbReference type="Pfam" id="PF01978"/>
    </source>
</evidence>
<dbReference type="InterPro" id="IPR051797">
    <property type="entry name" value="TrmB-like"/>
</dbReference>
<reference evidence="2" key="1">
    <citation type="submission" date="2010-07" db="EMBL/GenBank/DDBJ databases">
        <authorList>
            <consortium name="CONSOLIDER consortium CSD2007-00005"/>
            <person name="Guazzaroni M.-E."/>
            <person name="Richter M."/>
            <person name="Garcia-Salamanca A."/>
            <person name="Yarza P."/>
            <person name="Ferrer M."/>
        </authorList>
    </citation>
    <scope>NUCLEOTIDE SEQUENCE</scope>
</reference>
<accession>D9PH51</accession>
<dbReference type="EMBL" id="ADZX01000355">
    <property type="protein sequence ID" value="EFK97126.1"/>
    <property type="molecule type" value="Genomic_DNA"/>
</dbReference>
<dbReference type="Gene3D" id="1.10.10.10">
    <property type="entry name" value="Winged helix-like DNA-binding domain superfamily/Winged helix DNA-binding domain"/>
    <property type="match status" value="1"/>
</dbReference>
<name>D9PH51_9ZZZZ</name>
<dbReference type="PANTHER" id="PTHR34293:SF1">
    <property type="entry name" value="HTH-TYPE TRANSCRIPTIONAL REGULATOR TRMBL2"/>
    <property type="match status" value="1"/>
</dbReference>
<reference evidence="2" key="2">
    <citation type="journal article" date="2011" name="Microb. Ecol.">
        <title>Taxonomic and Functional Metagenomic Profiling of the Microbial Community in the Anoxic Sediment of a Sub-saline Shallow Lake (Laguna de Carrizo, Central Spain).</title>
        <authorList>
            <person name="Ferrer M."/>
            <person name="Guazzaroni M.E."/>
            <person name="Richter M."/>
            <person name="Garcia-Salamanca A."/>
            <person name="Yarza P."/>
            <person name="Suarez-Suarez A."/>
            <person name="Solano J."/>
            <person name="Alcaide M."/>
            <person name="van Dillewijn P."/>
            <person name="Molina-Henares M.A."/>
            <person name="Lopez-Cortes N."/>
            <person name="Al-Ramahi Y."/>
            <person name="Guerrero C."/>
            <person name="Acosta A."/>
            <person name="de Eugenio L.I."/>
            <person name="Martinez V."/>
            <person name="Marques S."/>
            <person name="Rojo F."/>
            <person name="Santero E."/>
            <person name="Genilloud O."/>
            <person name="Perez-Perez J."/>
            <person name="Rossello-Mora R."/>
            <person name="Ramos J.L."/>
        </authorList>
    </citation>
    <scope>NUCLEOTIDE SEQUENCE</scope>
</reference>